<feature type="compositionally biased region" description="Low complexity" evidence="2">
    <location>
        <begin position="353"/>
        <end position="363"/>
    </location>
</feature>
<feature type="compositionally biased region" description="Gly residues" evidence="2">
    <location>
        <begin position="303"/>
        <end position="318"/>
    </location>
</feature>
<keyword evidence="5" id="KW-1185">Reference proteome</keyword>
<feature type="region of interest" description="Disordered" evidence="2">
    <location>
        <begin position="402"/>
        <end position="424"/>
    </location>
</feature>
<feature type="region of interest" description="Disordered" evidence="2">
    <location>
        <begin position="270"/>
        <end position="385"/>
    </location>
</feature>
<name>A0A177Y9C1_9NOCA</name>
<gene>
    <name evidence="4" type="ORF">A3K89_09875</name>
</gene>
<organism evidence="4 5">
    <name type="scientific">Rhodococcoides kyotonense</name>
    <dbReference type="NCBI Taxonomy" id="398843"/>
    <lineage>
        <taxon>Bacteria</taxon>
        <taxon>Bacillati</taxon>
        <taxon>Actinomycetota</taxon>
        <taxon>Actinomycetes</taxon>
        <taxon>Mycobacteriales</taxon>
        <taxon>Nocardiaceae</taxon>
        <taxon>Rhodococcoides</taxon>
    </lineage>
</organism>
<comment type="similarity">
    <text evidence="1">Belongs to the mycobacterial PPE family.</text>
</comment>
<feature type="compositionally biased region" description="Basic and acidic residues" evidence="2">
    <location>
        <begin position="414"/>
        <end position="424"/>
    </location>
</feature>
<feature type="domain" description="PPE" evidence="3">
    <location>
        <begin position="10"/>
        <end position="167"/>
    </location>
</feature>
<dbReference type="InterPro" id="IPR038332">
    <property type="entry name" value="PPE_sf"/>
</dbReference>
<dbReference type="RefSeq" id="WP_068429928.1">
    <property type="nucleotide sequence ID" value="NZ_LVHI01000032.1"/>
</dbReference>
<dbReference type="EMBL" id="LVHI01000032">
    <property type="protein sequence ID" value="OAK51970.1"/>
    <property type="molecule type" value="Genomic_DNA"/>
</dbReference>
<dbReference type="AlphaFoldDB" id="A0A177Y9C1"/>
<dbReference type="InterPro" id="IPR000030">
    <property type="entry name" value="PPE_dom"/>
</dbReference>
<comment type="caution">
    <text evidence="4">The sequence shown here is derived from an EMBL/GenBank/DDBJ whole genome shotgun (WGS) entry which is preliminary data.</text>
</comment>
<evidence type="ECO:0000256" key="2">
    <source>
        <dbReference type="SAM" id="MobiDB-lite"/>
    </source>
</evidence>
<dbReference type="Gene3D" id="1.20.1260.20">
    <property type="entry name" value="PPE superfamily"/>
    <property type="match status" value="1"/>
</dbReference>
<accession>A0A177Y9C1</accession>
<sequence length="424" mass="40849">MTLGVTGVVWLPRTAMVNSTTLLAGAGPAPLAAASGVWQSVAAAYTDAAVTVTRVMAILAAGWEGSTADAAQARLGAFSAWAQASAVKAADVGIHAAGEAAAYTTATVAMPNPVEIAAVESAKVAAYGTGGALNGSAAALEATARVLDVRAGLVMEAYEAATTPLAVPVSFDSPPEIVVDASGASSRASTSIDGATSYEESGVFGFGARTSPAQAAIAAVTAAVQNPAVAGAIGQAASTAGTVVGSSVTTVASAATNLGGAAVSSLMSATQGTSQSPAPMQAATRGDAGAPVRTRAVSSNSVGRGGLSGLGSSGGSLGGSRLPAGAPGSVTGQLSGTERNMFGSTLSGGPGTGPLDAAATTRGGHAGAPMAGARADDGDDEHDTPDYLEQFEHFADGRTVAPSVIGAEPAGVEPAERPGDRNGR</sequence>
<protein>
    <recommendedName>
        <fullName evidence="3">PPE domain-containing protein</fullName>
    </recommendedName>
</protein>
<dbReference type="SUPFAM" id="SSF140459">
    <property type="entry name" value="PE/PPE dimer-like"/>
    <property type="match status" value="1"/>
</dbReference>
<reference evidence="4 5" key="1">
    <citation type="submission" date="2016-03" db="EMBL/GenBank/DDBJ databases">
        <title>Genome sequence of Rhodococcus kyotonensis KB10.</title>
        <authorList>
            <person name="Jeong H."/>
            <person name="Hong C.E."/>
            <person name="Jo S.H."/>
            <person name="Park J.M."/>
        </authorList>
    </citation>
    <scope>NUCLEOTIDE SEQUENCE [LARGE SCALE GENOMIC DNA]</scope>
    <source>
        <strain evidence="4 5">KB10</strain>
    </source>
</reference>
<dbReference type="Proteomes" id="UP000077519">
    <property type="component" value="Unassembled WGS sequence"/>
</dbReference>
<evidence type="ECO:0000313" key="5">
    <source>
        <dbReference type="Proteomes" id="UP000077519"/>
    </source>
</evidence>
<evidence type="ECO:0000256" key="1">
    <source>
        <dbReference type="ARBA" id="ARBA00010652"/>
    </source>
</evidence>
<dbReference type="Pfam" id="PF00823">
    <property type="entry name" value="PPE"/>
    <property type="match status" value="1"/>
</dbReference>
<evidence type="ECO:0000259" key="3">
    <source>
        <dbReference type="Pfam" id="PF00823"/>
    </source>
</evidence>
<evidence type="ECO:0000313" key="4">
    <source>
        <dbReference type="EMBL" id="OAK51970.1"/>
    </source>
</evidence>
<proteinExistence type="inferred from homology"/>